<evidence type="ECO:0000313" key="2">
    <source>
        <dbReference type="Proteomes" id="UP000078272"/>
    </source>
</evidence>
<organism evidence="1 2">
    <name type="scientific">Aureimonas ureilytica</name>
    <dbReference type="NCBI Taxonomy" id="401562"/>
    <lineage>
        <taxon>Bacteria</taxon>
        <taxon>Pseudomonadati</taxon>
        <taxon>Pseudomonadota</taxon>
        <taxon>Alphaproteobacteria</taxon>
        <taxon>Hyphomicrobiales</taxon>
        <taxon>Aurantimonadaceae</taxon>
        <taxon>Aureimonas</taxon>
    </lineage>
</organism>
<dbReference type="PATRIC" id="fig|401562.3.peg.3998"/>
<gene>
    <name evidence="1" type="ORF">NS226_19400</name>
</gene>
<reference evidence="1 2" key="1">
    <citation type="journal article" date="2016" name="Front. Microbiol.">
        <title>Genomic Resource of Rice Seed Associated Bacteria.</title>
        <authorList>
            <person name="Midha S."/>
            <person name="Bansal K."/>
            <person name="Sharma S."/>
            <person name="Kumar N."/>
            <person name="Patil P.P."/>
            <person name="Chaudhry V."/>
            <person name="Patil P.B."/>
        </authorList>
    </citation>
    <scope>NUCLEOTIDE SEQUENCE [LARGE SCALE GENOMIC DNA]</scope>
    <source>
        <strain evidence="1 2">NS226</strain>
    </source>
</reference>
<evidence type="ECO:0000313" key="1">
    <source>
        <dbReference type="EMBL" id="KTQ85479.1"/>
    </source>
</evidence>
<comment type="caution">
    <text evidence="1">The sequence shown here is derived from an EMBL/GenBank/DDBJ whole genome shotgun (WGS) entry which is preliminary data.</text>
</comment>
<dbReference type="AlphaFoldDB" id="A0A175R636"/>
<accession>A0A175R636</accession>
<protein>
    <submittedName>
        <fullName evidence="1">Uncharacterized protein</fullName>
    </submittedName>
</protein>
<sequence length="99" mass="9882">MLVLAAGAVLAVGDVARSLASSNVRLLSISETVALTGLNGAAAEQPTADPVFTGGDRGRLVAELGRQPASIVLGLVGIAFIAAGSAPRARRPGEPPRKV</sequence>
<proteinExistence type="predicted"/>
<dbReference type="Proteomes" id="UP000078272">
    <property type="component" value="Unassembled WGS sequence"/>
</dbReference>
<name>A0A175R636_9HYPH</name>
<dbReference type="EMBL" id="LDPZ01000057">
    <property type="protein sequence ID" value="KTQ85479.1"/>
    <property type="molecule type" value="Genomic_DNA"/>
</dbReference>